<comment type="caution">
    <text evidence="7">The sequence shown here is derived from an EMBL/GenBank/DDBJ whole genome shotgun (WGS) entry which is preliminary data.</text>
</comment>
<proteinExistence type="inferred from homology"/>
<dbReference type="Gene3D" id="3.40.50.880">
    <property type="match status" value="1"/>
</dbReference>
<dbReference type="SUPFAM" id="SSF52317">
    <property type="entry name" value="Class I glutamine amidotransferase-like"/>
    <property type="match status" value="1"/>
</dbReference>
<evidence type="ECO:0000256" key="1">
    <source>
        <dbReference type="ARBA" id="ARBA00004953"/>
    </source>
</evidence>
<dbReference type="PANTHER" id="PTHR21343:SF1">
    <property type="entry name" value="COBYRIC ACID SYNTHASE"/>
    <property type="match status" value="1"/>
</dbReference>
<sequence>MCAKSIMFQGTASDSGKSWNVAGLCRILKQQGLKVAPFKSQNMALNSYITDDGKEMGRAQVFQAEAAGVAPDVRMNPLLLKPSTDSESQVVFMGRVLKNMSAVEYQNFKPQLKDKVKAVYDDLAAENDVMVLEGAGSPAEINLNDQDLVNMGMARMSNSPVILVADIDKGGVFAAIYGTIKLLPPEDQKRVKGIIINKFRGDESLLESGNQMIEKLTGVPVIGVLPMTTIDLDEEDSVALERKSRVKDDTKDLDVAVLALQKLSNFTDFHSLEIQPDVSVRYVLNTSELGKPDLLIIPGSKNTNEDMAYLKGHGFVEAIQKLHEAGTQIVGICGGYQMLGTEMVDKHHVESNRKVQSGLNLLDTKTVFTQEKTTTQAVAKRHDQVLYGYEIHMGETTLGSQAKPFSVITENNGQATEREDGAINADGSVWGTYLHGIFDNTVWARQLLDQLRHKKGLKSLTEVHQSMAEYKEQQYEKLAKVFKQHVDMQKIQQIIADSDSDSDVRK</sequence>
<feature type="active site" evidence="4">
    <location>
        <position position="435"/>
    </location>
</feature>
<dbReference type="InterPro" id="IPR004459">
    <property type="entry name" value="CobQ_synth"/>
</dbReference>
<protein>
    <recommendedName>
        <fullName evidence="4">Cobyric acid synthase</fullName>
    </recommendedName>
</protein>
<evidence type="ECO:0000256" key="4">
    <source>
        <dbReference type="HAMAP-Rule" id="MF_00028"/>
    </source>
</evidence>
<feature type="domain" description="CobB/CobQ-like glutamine amidotransferase" evidence="6">
    <location>
        <begin position="254"/>
        <end position="441"/>
    </location>
</feature>
<dbReference type="InterPro" id="IPR002586">
    <property type="entry name" value="CobQ/CobB/MinD/ParA_Nub-bd_dom"/>
</dbReference>
<dbReference type="NCBIfam" id="TIGR00313">
    <property type="entry name" value="cobQ"/>
    <property type="match status" value="1"/>
</dbReference>
<accession>A0ABW1T7H5</accession>
<dbReference type="PANTHER" id="PTHR21343">
    <property type="entry name" value="DETHIOBIOTIN SYNTHETASE"/>
    <property type="match status" value="1"/>
</dbReference>
<dbReference type="InterPro" id="IPR033949">
    <property type="entry name" value="CobQ_GATase1"/>
</dbReference>
<dbReference type="HAMAP" id="MF_00028">
    <property type="entry name" value="CobQ"/>
    <property type="match status" value="1"/>
</dbReference>
<dbReference type="InterPro" id="IPR047045">
    <property type="entry name" value="CobQ_N"/>
</dbReference>
<dbReference type="InterPro" id="IPR029062">
    <property type="entry name" value="Class_I_gatase-like"/>
</dbReference>
<comment type="pathway">
    <text evidence="1 4">Cofactor biosynthesis; adenosylcobalamin biosynthesis.</text>
</comment>
<evidence type="ECO:0000313" key="7">
    <source>
        <dbReference type="EMBL" id="MFC6254021.1"/>
    </source>
</evidence>
<gene>
    <name evidence="4" type="primary">cobQ</name>
    <name evidence="7" type="ORF">ACFP1H_05425</name>
</gene>
<dbReference type="RefSeq" id="WP_137630933.1">
    <property type="nucleotide sequence ID" value="NZ_BJDO01000018.1"/>
</dbReference>
<dbReference type="CDD" id="cd01750">
    <property type="entry name" value="GATase1_CobQ"/>
    <property type="match status" value="1"/>
</dbReference>
<dbReference type="PROSITE" id="PS51274">
    <property type="entry name" value="GATASE_COBBQ"/>
    <property type="match status" value="1"/>
</dbReference>
<dbReference type="SUPFAM" id="SSF52540">
    <property type="entry name" value="P-loop containing nucleoside triphosphate hydrolases"/>
    <property type="match status" value="1"/>
</dbReference>
<dbReference type="Proteomes" id="UP001596190">
    <property type="component" value="Unassembled WGS sequence"/>
</dbReference>
<evidence type="ECO:0000259" key="5">
    <source>
        <dbReference type="Pfam" id="PF01656"/>
    </source>
</evidence>
<keyword evidence="8" id="KW-1185">Reference proteome</keyword>
<keyword evidence="3 4" id="KW-0315">Glutamine amidotransferase</keyword>
<dbReference type="EMBL" id="JBHSSA010000044">
    <property type="protein sequence ID" value="MFC6254021.1"/>
    <property type="molecule type" value="Genomic_DNA"/>
</dbReference>
<dbReference type="Gene3D" id="3.40.50.300">
    <property type="entry name" value="P-loop containing nucleotide triphosphate hydrolases"/>
    <property type="match status" value="1"/>
</dbReference>
<comment type="function">
    <text evidence="4">Catalyzes amidations at positions B, D, E, and G on adenosylcobyrinic A,C-diamide. NH(2) groups are provided by glutamine, and one molecule of ATP is hydrogenolyzed for each amidation.</text>
</comment>
<dbReference type="Pfam" id="PF07685">
    <property type="entry name" value="GATase_3"/>
    <property type="match status" value="1"/>
</dbReference>
<evidence type="ECO:0000256" key="2">
    <source>
        <dbReference type="ARBA" id="ARBA00022573"/>
    </source>
</evidence>
<name>A0ABW1T7H5_9LACO</name>
<feature type="active site" description="Nucleophile" evidence="4">
    <location>
        <position position="333"/>
    </location>
</feature>
<dbReference type="InterPro" id="IPR027417">
    <property type="entry name" value="P-loop_NTPase"/>
</dbReference>
<feature type="domain" description="CobQ/CobB/MinD/ParA nucleotide binding" evidence="5">
    <location>
        <begin position="6"/>
        <end position="229"/>
    </location>
</feature>
<dbReference type="CDD" id="cd05389">
    <property type="entry name" value="CobQ_N"/>
    <property type="match status" value="1"/>
</dbReference>
<keyword evidence="2 4" id="KW-0169">Cobalamin biosynthesis</keyword>
<dbReference type="InterPro" id="IPR011698">
    <property type="entry name" value="GATase_3"/>
</dbReference>
<reference evidence="8" key="1">
    <citation type="journal article" date="2019" name="Int. J. Syst. Evol. Microbiol.">
        <title>The Global Catalogue of Microorganisms (GCM) 10K type strain sequencing project: providing services to taxonomists for standard genome sequencing and annotation.</title>
        <authorList>
            <consortium name="The Broad Institute Genomics Platform"/>
            <consortium name="The Broad Institute Genome Sequencing Center for Infectious Disease"/>
            <person name="Wu L."/>
            <person name="Ma J."/>
        </authorList>
    </citation>
    <scope>NUCLEOTIDE SEQUENCE [LARGE SCALE GENOMIC DNA]</scope>
    <source>
        <strain evidence="8">CCM 8950</strain>
    </source>
</reference>
<organism evidence="7 8">
    <name type="scientific">Secundilactobacillus hailunensis</name>
    <dbReference type="NCBI Taxonomy" id="2559923"/>
    <lineage>
        <taxon>Bacteria</taxon>
        <taxon>Bacillati</taxon>
        <taxon>Bacillota</taxon>
        <taxon>Bacilli</taxon>
        <taxon>Lactobacillales</taxon>
        <taxon>Lactobacillaceae</taxon>
        <taxon>Secundilactobacillus</taxon>
    </lineage>
</organism>
<dbReference type="Pfam" id="PF01656">
    <property type="entry name" value="CbiA"/>
    <property type="match status" value="1"/>
</dbReference>
<dbReference type="NCBIfam" id="NF001989">
    <property type="entry name" value="PRK00784.1"/>
    <property type="match status" value="1"/>
</dbReference>
<evidence type="ECO:0000313" key="8">
    <source>
        <dbReference type="Proteomes" id="UP001596190"/>
    </source>
</evidence>
<evidence type="ECO:0000259" key="6">
    <source>
        <dbReference type="Pfam" id="PF07685"/>
    </source>
</evidence>
<comment type="similarity">
    <text evidence="4">Belongs to the CobB/CobQ family. CobQ subfamily.</text>
</comment>
<evidence type="ECO:0000256" key="3">
    <source>
        <dbReference type="ARBA" id="ARBA00022962"/>
    </source>
</evidence>